<protein>
    <submittedName>
        <fullName evidence="1">Uncharacterized protein</fullName>
    </submittedName>
</protein>
<dbReference type="RefSeq" id="WP_310772181.1">
    <property type="nucleotide sequence ID" value="NZ_CP134050.1"/>
</dbReference>
<dbReference type="EMBL" id="CP134050">
    <property type="protein sequence ID" value="WNC16963.1"/>
    <property type="molecule type" value="Genomic_DNA"/>
</dbReference>
<dbReference type="Proteomes" id="UP001256827">
    <property type="component" value="Chromosome"/>
</dbReference>
<evidence type="ECO:0000313" key="1">
    <source>
        <dbReference type="EMBL" id="WNC16963.1"/>
    </source>
</evidence>
<reference evidence="1 2" key="1">
    <citation type="submission" date="2023-09" db="EMBL/GenBank/DDBJ databases">
        <title>Complete Genome and Methylome dissection of Bacillus brevis NEB573 original source of BbsI restriction endonuclease.</title>
        <authorList>
            <person name="Fomenkov A."/>
            <person name="Roberts R.D."/>
        </authorList>
    </citation>
    <scope>NUCLEOTIDE SEQUENCE [LARGE SCALE GENOMIC DNA]</scope>
    <source>
        <strain evidence="1 2">NEB573</strain>
    </source>
</reference>
<keyword evidence="2" id="KW-1185">Reference proteome</keyword>
<gene>
    <name evidence="1" type="ORF">RGB73_11840</name>
</gene>
<accession>A0ABY9TEB0</accession>
<dbReference type="PROSITE" id="PS51257">
    <property type="entry name" value="PROKAR_LIPOPROTEIN"/>
    <property type="match status" value="1"/>
</dbReference>
<organism evidence="1 2">
    <name type="scientific">Brevibacillus brevis</name>
    <name type="common">Bacillus brevis</name>
    <dbReference type="NCBI Taxonomy" id="1393"/>
    <lineage>
        <taxon>Bacteria</taxon>
        <taxon>Bacillati</taxon>
        <taxon>Bacillota</taxon>
        <taxon>Bacilli</taxon>
        <taxon>Bacillales</taxon>
        <taxon>Paenibacillaceae</taxon>
        <taxon>Brevibacillus</taxon>
    </lineage>
</organism>
<proteinExistence type="predicted"/>
<evidence type="ECO:0000313" key="2">
    <source>
        <dbReference type="Proteomes" id="UP001256827"/>
    </source>
</evidence>
<sequence length="149" mass="16807">MWKAKQAAVTAIAASCLLFLPVISGLSLPSLYAQETGNRYAVAGITDPDQFEAFYAKLQKWVNRENKAAVARNVQYPLRVNKDGQSRFVTDEKQFIAEYEEIMTERVRLALEHQPASETFVNYQGVMVGSGEIWLRQSQGKFYIVAINP</sequence>
<name>A0ABY9TEB0_BREBE</name>